<dbReference type="PANTHER" id="PTHR47481:SF10">
    <property type="entry name" value="COPIA-LIKE POLYPROTEIN_RETROTRANSPOSON"/>
    <property type="match status" value="1"/>
</dbReference>
<dbReference type="GO" id="GO:0003676">
    <property type="term" value="F:nucleic acid binding"/>
    <property type="evidence" value="ECO:0007669"/>
    <property type="project" value="InterPro"/>
</dbReference>
<gene>
    <name evidence="2" type="ORF">PVL29_003733</name>
</gene>
<keyword evidence="3" id="KW-1185">Reference proteome</keyword>
<protein>
    <recommendedName>
        <fullName evidence="4">Retrotransposon Copia-like N-terminal domain-containing protein</fullName>
    </recommendedName>
</protein>
<feature type="transmembrane region" description="Helical" evidence="1">
    <location>
        <begin position="84"/>
        <end position="103"/>
    </location>
</feature>
<evidence type="ECO:0000313" key="2">
    <source>
        <dbReference type="EMBL" id="KAJ9705770.1"/>
    </source>
</evidence>
<evidence type="ECO:0008006" key="4">
    <source>
        <dbReference type="Google" id="ProtNLM"/>
    </source>
</evidence>
<organism evidence="2 3">
    <name type="scientific">Vitis rotundifolia</name>
    <name type="common">Muscadine grape</name>
    <dbReference type="NCBI Taxonomy" id="103349"/>
    <lineage>
        <taxon>Eukaryota</taxon>
        <taxon>Viridiplantae</taxon>
        <taxon>Streptophyta</taxon>
        <taxon>Embryophyta</taxon>
        <taxon>Tracheophyta</taxon>
        <taxon>Spermatophyta</taxon>
        <taxon>Magnoliopsida</taxon>
        <taxon>eudicotyledons</taxon>
        <taxon>Gunneridae</taxon>
        <taxon>Pentapetalae</taxon>
        <taxon>rosids</taxon>
        <taxon>Vitales</taxon>
        <taxon>Vitaceae</taxon>
        <taxon>Viteae</taxon>
        <taxon>Vitis</taxon>
    </lineage>
</organism>
<proteinExistence type="predicted"/>
<keyword evidence="1" id="KW-0472">Membrane</keyword>
<dbReference type="PANTHER" id="PTHR47481">
    <property type="match status" value="1"/>
</dbReference>
<dbReference type="AlphaFoldDB" id="A0AA39AEX4"/>
<comment type="caution">
    <text evidence="2">The sequence shown here is derived from an EMBL/GenBank/DDBJ whole genome shotgun (WGS) entry which is preliminary data.</text>
</comment>
<dbReference type="SUPFAM" id="SSF57756">
    <property type="entry name" value="Retrovirus zinc finger-like domains"/>
    <property type="match status" value="1"/>
</dbReference>
<evidence type="ECO:0000313" key="3">
    <source>
        <dbReference type="Proteomes" id="UP001168098"/>
    </source>
</evidence>
<keyword evidence="1" id="KW-1133">Transmembrane helix</keyword>
<dbReference type="Proteomes" id="UP001168098">
    <property type="component" value="Unassembled WGS sequence"/>
</dbReference>
<dbReference type="GO" id="GO:0008270">
    <property type="term" value="F:zinc ion binding"/>
    <property type="evidence" value="ECO:0007669"/>
    <property type="project" value="InterPro"/>
</dbReference>
<reference evidence="2 3" key="1">
    <citation type="journal article" date="2023" name="BMC Biotechnol.">
        <title>Vitis rotundifolia cv Carlos genome sequencing.</title>
        <authorList>
            <person name="Huff M."/>
            <person name="Hulse-Kemp A."/>
            <person name="Scheffler B."/>
            <person name="Youngblood R."/>
            <person name="Simpson S."/>
            <person name="Babiker E."/>
            <person name="Staton M."/>
        </authorList>
    </citation>
    <scope>NUCLEOTIDE SEQUENCE [LARGE SCALE GENOMIC DNA]</scope>
    <source>
        <tissue evidence="2">Leaf</tissue>
    </source>
</reference>
<dbReference type="InterPro" id="IPR036875">
    <property type="entry name" value="Znf_CCHC_sf"/>
</dbReference>
<sequence>MTVPTLVEDSSKLVISPLNQLITIRLEEDNFLLWRFQVENTIKGYGLEGFIYGTNQVPSKFLTGPNNETVPNTAYITYQREDHFLISWLLASIGFGFLLQLIGCSIAQEVWSTISQLFNSLSTAKIMHYKHQMQVLKKENLFVREYLMKMKTFSDMLAAARYHGTCGRGQGRSPNGNRPQCQLCGKIGHTVQKCYYRFDISFTGNDPSSSSSNRSNSL</sequence>
<dbReference type="EMBL" id="JARBHA010000003">
    <property type="protein sequence ID" value="KAJ9705770.1"/>
    <property type="molecule type" value="Genomic_DNA"/>
</dbReference>
<evidence type="ECO:0000256" key="1">
    <source>
        <dbReference type="SAM" id="Phobius"/>
    </source>
</evidence>
<accession>A0AA39AEX4</accession>
<name>A0AA39AEX4_VITRO</name>
<keyword evidence="1" id="KW-0812">Transmembrane</keyword>